<dbReference type="PANTHER" id="PTHR10434">
    <property type="entry name" value="1-ACYL-SN-GLYCEROL-3-PHOSPHATE ACYLTRANSFERASE"/>
    <property type="match status" value="1"/>
</dbReference>
<dbReference type="SUPFAM" id="SSF69593">
    <property type="entry name" value="Glycerol-3-phosphate (1)-acyltransferase"/>
    <property type="match status" value="1"/>
</dbReference>
<name>A0A7V3YFX5_9BACT</name>
<evidence type="ECO:0000256" key="2">
    <source>
        <dbReference type="ARBA" id="ARBA00022679"/>
    </source>
</evidence>
<comment type="caution">
    <text evidence="5">The sequence shown here is derived from an EMBL/GenBank/DDBJ whole genome shotgun (WGS) entry which is preliminary data.</text>
</comment>
<gene>
    <name evidence="5" type="ORF">ENV30_03205</name>
</gene>
<comment type="pathway">
    <text evidence="1">Lipid metabolism.</text>
</comment>
<dbReference type="CDD" id="cd07989">
    <property type="entry name" value="LPLAT_AGPAT-like"/>
    <property type="match status" value="1"/>
</dbReference>
<keyword evidence="3 5" id="KW-0012">Acyltransferase</keyword>
<dbReference type="GO" id="GO:0003841">
    <property type="term" value="F:1-acylglycerol-3-phosphate O-acyltransferase activity"/>
    <property type="evidence" value="ECO:0007669"/>
    <property type="project" value="TreeGrafter"/>
</dbReference>
<dbReference type="GO" id="GO:0006654">
    <property type="term" value="P:phosphatidic acid biosynthetic process"/>
    <property type="evidence" value="ECO:0007669"/>
    <property type="project" value="TreeGrafter"/>
</dbReference>
<organism evidence="5">
    <name type="scientific">Candidatus Caldatribacterium californiense</name>
    <dbReference type="NCBI Taxonomy" id="1454726"/>
    <lineage>
        <taxon>Bacteria</taxon>
        <taxon>Pseudomonadati</taxon>
        <taxon>Atribacterota</taxon>
        <taxon>Atribacteria</taxon>
        <taxon>Atribacterales</taxon>
        <taxon>Candidatus Caldatribacteriaceae</taxon>
        <taxon>Candidatus Caldatribacterium</taxon>
    </lineage>
</organism>
<evidence type="ECO:0000256" key="1">
    <source>
        <dbReference type="ARBA" id="ARBA00005189"/>
    </source>
</evidence>
<evidence type="ECO:0000256" key="3">
    <source>
        <dbReference type="ARBA" id="ARBA00023315"/>
    </source>
</evidence>
<reference evidence="5" key="1">
    <citation type="journal article" date="2020" name="mSystems">
        <title>Genome- and Community-Level Interaction Insights into Carbon Utilization and Element Cycling Functions of Hydrothermarchaeota in Hydrothermal Sediment.</title>
        <authorList>
            <person name="Zhou Z."/>
            <person name="Liu Y."/>
            <person name="Xu W."/>
            <person name="Pan J."/>
            <person name="Luo Z.H."/>
            <person name="Li M."/>
        </authorList>
    </citation>
    <scope>NUCLEOTIDE SEQUENCE [LARGE SCALE GENOMIC DNA]</scope>
    <source>
        <strain evidence="5">SpSt-747</strain>
    </source>
</reference>
<evidence type="ECO:0000313" key="5">
    <source>
        <dbReference type="EMBL" id="HGI30306.1"/>
    </source>
</evidence>
<feature type="domain" description="Phospholipid/glycerol acyltransferase" evidence="4">
    <location>
        <begin position="30"/>
        <end position="142"/>
    </location>
</feature>
<dbReference type="PANTHER" id="PTHR10434:SF11">
    <property type="entry name" value="1-ACYL-SN-GLYCEROL-3-PHOSPHATE ACYLTRANSFERASE"/>
    <property type="match status" value="1"/>
</dbReference>
<protein>
    <submittedName>
        <fullName evidence="5">1-acyl-sn-glycerol-3-phosphate acyltransferase</fullName>
    </submittedName>
</protein>
<dbReference type="EMBL" id="DTFV01000046">
    <property type="protein sequence ID" value="HGI30306.1"/>
    <property type="molecule type" value="Genomic_DNA"/>
</dbReference>
<keyword evidence="2 5" id="KW-0808">Transferase</keyword>
<dbReference type="SMART" id="SM00563">
    <property type="entry name" value="PlsC"/>
    <property type="match status" value="1"/>
</dbReference>
<accession>A0A7V3YFX5</accession>
<dbReference type="InterPro" id="IPR002123">
    <property type="entry name" value="Plipid/glycerol_acylTrfase"/>
</dbReference>
<proteinExistence type="predicted"/>
<sequence>MLWRLGKRMLAPYFLSFPLEVEGELPPPPFLLIANHLSALDPFLIDALVPYPIVWVANRLIFEHPFLGPLIRAVNAIPKRKALPDCRAVRGIFRVLERGGVVGLFPEGGIPWNGVNRGVTPATEKLLARLQVPVVFAHIQGAWMRKPLWADHSRKGPVFIRFTLTACSSILSFWHSEWEWQKRRRIPFRGERRAEGIERVVFFCPACGRFRSIIGRGNEVRCLSCHKKWTIDAYGFIDGLTQEEFTANQESLLTAFCEHTPEIVFPKVLVTERTSPGGALRSFSFGPVVVNREGLLARGKFFPFSEIRGENTFLKKVFEYTSGRHLIRLHLEKDACLLLSLVRLRKGNVVQCPSSPSLR</sequence>
<dbReference type="AlphaFoldDB" id="A0A7V3YFX5"/>
<evidence type="ECO:0000259" key="4">
    <source>
        <dbReference type="SMART" id="SM00563"/>
    </source>
</evidence>
<dbReference type="Pfam" id="PF01553">
    <property type="entry name" value="Acyltransferase"/>
    <property type="match status" value="1"/>
</dbReference>